<evidence type="ECO:0000256" key="1">
    <source>
        <dbReference type="ARBA" id="ARBA00005384"/>
    </source>
</evidence>
<sequence>MDKYNLVFNSSSPKYLQLSEHIKGLITSGKLTNHYKLPSIRKLASHLKVSTSTVVQCYNNLEQDGFLYKKTGGGTYVIGDNNITSLKEEFSDISLENSVPFDLASATPSPVFFPVKTFKELINQVLDRDGGYAFNYQEEGGYLPLRQSLSSMLSNYKIYATSQEISIITGGQQGIDIVATALLEKDDYVIIESPSYPGAVASFNSRGANIIEVPIRKSGIDLIQLEKTLAQYNPKLMYLMPDFQSPTGYRYDLNCRKKVVELANKYNTFIVEDDHFSDLNYTSTPLPPLKSLDNKDKVIFIKSFSKVFMPGLRLALMLPPSSLYRQLNDVKKHTDISTSGLVQRAFDLFLREGLWEEHIKSTKHIYARRFSTALKMLERTLPWEVPFTHPSGGLCIWVTLPQQYDSQTLYFEALKKGVAILPGNRFYLNNNQHNSFRLSFTSVTEQEIEKGTKVLGNTVKQFLHEYRNLHHIKHEKDKFF</sequence>
<dbReference type="Pfam" id="PF00392">
    <property type="entry name" value="GntR"/>
    <property type="match status" value="1"/>
</dbReference>
<reference evidence="7" key="1">
    <citation type="journal article" date="2013" name="Extremophiles">
        <title>Proteinivorax tanatarense gen. nov., sp. nov., an anaerobic, haloalkaliphilic, proteolytic bacterium isolated from a decaying algal bloom, and proposal of Proteinivoraceae fam. nov.</title>
        <authorList>
            <person name="Kevbrin V."/>
            <person name="Boltyanskaya Y."/>
            <person name="Zhilina T."/>
            <person name="Kolganova T."/>
            <person name="Lavrentjeva E."/>
            <person name="Kuznetsov B."/>
        </authorList>
    </citation>
    <scope>NUCLEOTIDE SEQUENCE</scope>
    <source>
        <strain evidence="7">Z-910T</strain>
    </source>
</reference>
<evidence type="ECO:0000313" key="7">
    <source>
        <dbReference type="EMBL" id="XBX76035.1"/>
    </source>
</evidence>
<dbReference type="GO" id="GO:0003700">
    <property type="term" value="F:DNA-binding transcription factor activity"/>
    <property type="evidence" value="ECO:0007669"/>
    <property type="project" value="InterPro"/>
</dbReference>
<dbReference type="SUPFAM" id="SSF53383">
    <property type="entry name" value="PLP-dependent transferases"/>
    <property type="match status" value="1"/>
</dbReference>
<evidence type="ECO:0000256" key="4">
    <source>
        <dbReference type="ARBA" id="ARBA00023125"/>
    </source>
</evidence>
<feature type="domain" description="HTH gntR-type" evidence="6">
    <location>
        <begin position="12"/>
        <end position="80"/>
    </location>
</feature>
<protein>
    <submittedName>
        <fullName evidence="7">PLP-dependent aminotransferase family protein</fullName>
    </submittedName>
</protein>
<evidence type="ECO:0000259" key="6">
    <source>
        <dbReference type="PROSITE" id="PS50949"/>
    </source>
</evidence>
<dbReference type="CDD" id="cd07377">
    <property type="entry name" value="WHTH_GntR"/>
    <property type="match status" value="1"/>
</dbReference>
<reference evidence="7" key="2">
    <citation type="submission" date="2024-06" db="EMBL/GenBank/DDBJ databases">
        <authorList>
            <person name="Petrova K.O."/>
            <person name="Toshchakov S.V."/>
            <person name="Boltjanskaja Y.V."/>
            <person name="Kevbrin V."/>
        </authorList>
    </citation>
    <scope>NUCLEOTIDE SEQUENCE</scope>
    <source>
        <strain evidence="7">Z-910T</strain>
    </source>
</reference>
<dbReference type="PROSITE" id="PS50949">
    <property type="entry name" value="HTH_GNTR"/>
    <property type="match status" value="1"/>
</dbReference>
<dbReference type="GO" id="GO:0030170">
    <property type="term" value="F:pyridoxal phosphate binding"/>
    <property type="evidence" value="ECO:0007669"/>
    <property type="project" value="InterPro"/>
</dbReference>
<evidence type="ECO:0000256" key="5">
    <source>
        <dbReference type="ARBA" id="ARBA00023163"/>
    </source>
</evidence>
<organism evidence="7">
    <name type="scientific">Proteinivorax tanatarense</name>
    <dbReference type="NCBI Taxonomy" id="1260629"/>
    <lineage>
        <taxon>Bacteria</taxon>
        <taxon>Bacillati</taxon>
        <taxon>Bacillota</taxon>
        <taxon>Clostridia</taxon>
        <taxon>Eubacteriales</taxon>
        <taxon>Proteinivoracaceae</taxon>
        <taxon>Proteinivorax</taxon>
    </lineage>
</organism>
<keyword evidence="3" id="KW-0805">Transcription regulation</keyword>
<dbReference type="InterPro" id="IPR051446">
    <property type="entry name" value="HTH_trans_reg/aminotransferase"/>
</dbReference>
<dbReference type="SMART" id="SM00345">
    <property type="entry name" value="HTH_GNTR"/>
    <property type="match status" value="1"/>
</dbReference>
<name>A0AAU7VPK4_9FIRM</name>
<dbReference type="EMBL" id="CP158367">
    <property type="protein sequence ID" value="XBX76035.1"/>
    <property type="molecule type" value="Genomic_DNA"/>
</dbReference>
<dbReference type="InterPro" id="IPR036388">
    <property type="entry name" value="WH-like_DNA-bd_sf"/>
</dbReference>
<keyword evidence="7" id="KW-0032">Aminotransferase</keyword>
<dbReference type="Gene3D" id="3.90.1150.10">
    <property type="entry name" value="Aspartate Aminotransferase, domain 1"/>
    <property type="match status" value="1"/>
</dbReference>
<dbReference type="PANTHER" id="PTHR46577:SF1">
    <property type="entry name" value="HTH-TYPE TRANSCRIPTIONAL REGULATORY PROTEIN GABR"/>
    <property type="match status" value="1"/>
</dbReference>
<dbReference type="InterPro" id="IPR000524">
    <property type="entry name" value="Tscrpt_reg_HTH_GntR"/>
</dbReference>
<proteinExistence type="inferred from homology"/>
<dbReference type="PANTHER" id="PTHR46577">
    <property type="entry name" value="HTH-TYPE TRANSCRIPTIONAL REGULATORY PROTEIN GABR"/>
    <property type="match status" value="1"/>
</dbReference>
<dbReference type="InterPro" id="IPR015424">
    <property type="entry name" value="PyrdxlP-dep_Trfase"/>
</dbReference>
<dbReference type="RefSeq" id="WP_350344770.1">
    <property type="nucleotide sequence ID" value="NZ_CP158367.1"/>
</dbReference>
<gene>
    <name evidence="7" type="ORF">PRVXT_001210</name>
</gene>
<dbReference type="Gene3D" id="3.40.640.10">
    <property type="entry name" value="Type I PLP-dependent aspartate aminotransferase-like (Major domain)"/>
    <property type="match status" value="1"/>
</dbReference>
<keyword evidence="7" id="KW-0808">Transferase</keyword>
<comment type="similarity">
    <text evidence="1">In the C-terminal section; belongs to the class-I pyridoxal-phosphate-dependent aminotransferase family.</text>
</comment>
<accession>A0AAU7VPK4</accession>
<dbReference type="GO" id="GO:0003677">
    <property type="term" value="F:DNA binding"/>
    <property type="evidence" value="ECO:0007669"/>
    <property type="project" value="UniProtKB-KW"/>
</dbReference>
<keyword evidence="2" id="KW-0663">Pyridoxal phosphate</keyword>
<evidence type="ECO:0000256" key="2">
    <source>
        <dbReference type="ARBA" id="ARBA00022898"/>
    </source>
</evidence>
<keyword evidence="4" id="KW-0238">DNA-binding</keyword>
<dbReference type="AlphaFoldDB" id="A0AAU7VPK4"/>
<keyword evidence="5" id="KW-0804">Transcription</keyword>
<dbReference type="GO" id="GO:0008483">
    <property type="term" value="F:transaminase activity"/>
    <property type="evidence" value="ECO:0007669"/>
    <property type="project" value="UniProtKB-KW"/>
</dbReference>
<dbReference type="InterPro" id="IPR004839">
    <property type="entry name" value="Aminotransferase_I/II_large"/>
</dbReference>
<dbReference type="InterPro" id="IPR036390">
    <property type="entry name" value="WH_DNA-bd_sf"/>
</dbReference>
<dbReference type="SUPFAM" id="SSF46785">
    <property type="entry name" value="Winged helix' DNA-binding domain"/>
    <property type="match status" value="1"/>
</dbReference>
<dbReference type="InterPro" id="IPR015422">
    <property type="entry name" value="PyrdxlP-dep_Trfase_small"/>
</dbReference>
<dbReference type="CDD" id="cd00609">
    <property type="entry name" value="AAT_like"/>
    <property type="match status" value="1"/>
</dbReference>
<evidence type="ECO:0000256" key="3">
    <source>
        <dbReference type="ARBA" id="ARBA00023015"/>
    </source>
</evidence>
<dbReference type="InterPro" id="IPR015421">
    <property type="entry name" value="PyrdxlP-dep_Trfase_major"/>
</dbReference>
<dbReference type="Gene3D" id="1.10.10.10">
    <property type="entry name" value="Winged helix-like DNA-binding domain superfamily/Winged helix DNA-binding domain"/>
    <property type="match status" value="1"/>
</dbReference>
<dbReference type="Pfam" id="PF00155">
    <property type="entry name" value="Aminotran_1_2"/>
    <property type="match status" value="1"/>
</dbReference>